<keyword evidence="3 6" id="KW-0812">Transmembrane</keyword>
<feature type="transmembrane region" description="Helical" evidence="6">
    <location>
        <begin position="405"/>
        <end position="422"/>
    </location>
</feature>
<feature type="domain" description="Major facilitator superfamily (MFS) profile" evidence="7">
    <location>
        <begin position="16"/>
        <end position="427"/>
    </location>
</feature>
<dbReference type="SUPFAM" id="SSF103473">
    <property type="entry name" value="MFS general substrate transporter"/>
    <property type="match status" value="1"/>
</dbReference>
<evidence type="ECO:0000256" key="5">
    <source>
        <dbReference type="ARBA" id="ARBA00023136"/>
    </source>
</evidence>
<dbReference type="KEGG" id="hja:BST95_09325"/>
<dbReference type="InterPro" id="IPR020846">
    <property type="entry name" value="MFS_dom"/>
</dbReference>
<keyword evidence="4 6" id="KW-1133">Transmembrane helix</keyword>
<evidence type="ECO:0000259" key="7">
    <source>
        <dbReference type="PROSITE" id="PS50850"/>
    </source>
</evidence>
<evidence type="ECO:0000313" key="9">
    <source>
        <dbReference type="Proteomes" id="UP000235162"/>
    </source>
</evidence>
<reference evidence="8 9" key="1">
    <citation type="submission" date="2018-01" db="EMBL/GenBank/DDBJ databases">
        <title>The draft genome sequence of Halioglobus japonicus S1-36.</title>
        <authorList>
            <person name="Du Z.-J."/>
            <person name="Shi M.-J."/>
        </authorList>
    </citation>
    <scope>NUCLEOTIDE SEQUENCE [LARGE SCALE GENOMIC DNA]</scope>
    <source>
        <strain evidence="8 9">S1-36</strain>
    </source>
</reference>
<dbReference type="InterPro" id="IPR036259">
    <property type="entry name" value="MFS_trans_sf"/>
</dbReference>
<organism evidence="8 9">
    <name type="scientific">Halioglobus japonicus</name>
    <dbReference type="NCBI Taxonomy" id="930805"/>
    <lineage>
        <taxon>Bacteria</taxon>
        <taxon>Pseudomonadati</taxon>
        <taxon>Pseudomonadota</taxon>
        <taxon>Gammaproteobacteria</taxon>
        <taxon>Cellvibrionales</taxon>
        <taxon>Halieaceae</taxon>
        <taxon>Halioglobus</taxon>
    </lineage>
</organism>
<keyword evidence="5 6" id="KW-0472">Membrane</keyword>
<accession>A0AAP8MF72</accession>
<dbReference type="Proteomes" id="UP000235162">
    <property type="component" value="Unassembled WGS sequence"/>
</dbReference>
<evidence type="ECO:0000256" key="4">
    <source>
        <dbReference type="ARBA" id="ARBA00022989"/>
    </source>
</evidence>
<dbReference type="GO" id="GO:0012505">
    <property type="term" value="C:endomembrane system"/>
    <property type="evidence" value="ECO:0007669"/>
    <property type="project" value="UniProtKB-SubCell"/>
</dbReference>
<feature type="transmembrane region" description="Helical" evidence="6">
    <location>
        <begin position="335"/>
        <end position="359"/>
    </location>
</feature>
<keyword evidence="9" id="KW-1185">Reference proteome</keyword>
<dbReference type="EMBL" id="PKUR01000002">
    <property type="protein sequence ID" value="PLW86422.1"/>
    <property type="molecule type" value="Genomic_DNA"/>
</dbReference>
<proteinExistence type="predicted"/>
<evidence type="ECO:0000313" key="8">
    <source>
        <dbReference type="EMBL" id="PLW86422.1"/>
    </source>
</evidence>
<feature type="transmembrane region" description="Helical" evidence="6">
    <location>
        <begin position="153"/>
        <end position="176"/>
    </location>
</feature>
<feature type="transmembrane region" description="Helical" evidence="6">
    <location>
        <begin position="93"/>
        <end position="112"/>
    </location>
</feature>
<feature type="transmembrane region" description="Helical" evidence="6">
    <location>
        <begin position="188"/>
        <end position="212"/>
    </location>
</feature>
<gene>
    <name evidence="8" type="ORF">C0029_08365</name>
</gene>
<feature type="transmembrane region" description="Helical" evidence="6">
    <location>
        <begin position="311"/>
        <end position="329"/>
    </location>
</feature>
<feature type="transmembrane region" description="Helical" evidence="6">
    <location>
        <begin position="283"/>
        <end position="304"/>
    </location>
</feature>
<dbReference type="InterPro" id="IPR024671">
    <property type="entry name" value="Atg22-like"/>
</dbReference>
<evidence type="ECO:0000256" key="1">
    <source>
        <dbReference type="ARBA" id="ARBA00004127"/>
    </source>
</evidence>
<dbReference type="AlphaFoldDB" id="A0AAP8MF72"/>
<dbReference type="RefSeq" id="WP_084199032.1">
    <property type="nucleotide sequence ID" value="NZ_BMYL01000002.1"/>
</dbReference>
<dbReference type="GO" id="GO:0022857">
    <property type="term" value="F:transmembrane transporter activity"/>
    <property type="evidence" value="ECO:0007669"/>
    <property type="project" value="InterPro"/>
</dbReference>
<sequence>MDDPTTQARPAGTREVLAWAFYDFANSGYTTVVLTTIYSAFFVAVVAADLDTANPGTATLLWTLGIAAANLIVLVSSPVIGAMADVRASKKRYLLYSSVACVLGTAGLALAGPGEAPLALTILIISYIAFSLGESLIAAFLPEIASSENMGRISGYGWGLGYFGGLLTLGCCLGYINHATAQEQGAEQYVPVTLLLTAVIFAVTAAPTFVWLRERARPRAEASQSYVRAAFAQVADTLRHAAHLPDLFRFLLCIIFFQAGVSTVVVVAAIYAQEVMGFSSQRLIVLIMVVNFTAALGAVVFGFVQDRLGSVPSLAGALLLWIVAILVAMRGDSEALLWLAGNLIGLAMGATQAGGRALVGQLTPAQHNGEMFGLWGLANRAAAIVGPISYGIITRIGGGDHQLSMLSTLAFFLVGLALLLGVREARGRSAALAYTARSTGSNGAH</sequence>
<comment type="caution">
    <text evidence="8">The sequence shown here is derived from an EMBL/GenBank/DDBJ whole genome shotgun (WGS) entry which is preliminary data.</text>
</comment>
<feature type="transmembrane region" description="Helical" evidence="6">
    <location>
        <begin position="247"/>
        <end position="271"/>
    </location>
</feature>
<evidence type="ECO:0000256" key="3">
    <source>
        <dbReference type="ARBA" id="ARBA00022692"/>
    </source>
</evidence>
<evidence type="ECO:0000256" key="2">
    <source>
        <dbReference type="ARBA" id="ARBA00022448"/>
    </source>
</evidence>
<feature type="transmembrane region" description="Helical" evidence="6">
    <location>
        <begin position="371"/>
        <end position="393"/>
    </location>
</feature>
<feature type="transmembrane region" description="Helical" evidence="6">
    <location>
        <begin position="60"/>
        <end position="81"/>
    </location>
</feature>
<dbReference type="Gene3D" id="1.20.1250.20">
    <property type="entry name" value="MFS general substrate transporter like domains"/>
    <property type="match status" value="1"/>
</dbReference>
<dbReference type="InterPro" id="IPR050495">
    <property type="entry name" value="ATG22/LtaA_families"/>
</dbReference>
<keyword evidence="2" id="KW-0813">Transport</keyword>
<evidence type="ECO:0000256" key="6">
    <source>
        <dbReference type="SAM" id="Phobius"/>
    </source>
</evidence>
<feature type="transmembrane region" description="Helical" evidence="6">
    <location>
        <begin position="118"/>
        <end position="141"/>
    </location>
</feature>
<feature type="transmembrane region" description="Helical" evidence="6">
    <location>
        <begin position="29"/>
        <end position="48"/>
    </location>
</feature>
<comment type="subcellular location">
    <subcellularLocation>
        <location evidence="1">Endomembrane system</location>
        <topology evidence="1">Multi-pass membrane protein</topology>
    </subcellularLocation>
</comment>
<dbReference type="PANTHER" id="PTHR23519">
    <property type="entry name" value="AUTOPHAGY-RELATED PROTEIN 22"/>
    <property type="match status" value="1"/>
</dbReference>
<protein>
    <submittedName>
        <fullName evidence="8">MFS transporter</fullName>
    </submittedName>
</protein>
<dbReference type="PANTHER" id="PTHR23519:SF1">
    <property type="entry name" value="AUTOPHAGY-RELATED PROTEIN 22"/>
    <property type="match status" value="1"/>
</dbReference>
<dbReference type="Pfam" id="PF11700">
    <property type="entry name" value="ATG22"/>
    <property type="match status" value="1"/>
</dbReference>
<dbReference type="PROSITE" id="PS50850">
    <property type="entry name" value="MFS"/>
    <property type="match status" value="1"/>
</dbReference>
<name>A0AAP8MF72_9GAMM</name>